<dbReference type="CDD" id="cd03789">
    <property type="entry name" value="GT9_LPS_heptosyltransferase"/>
    <property type="match status" value="1"/>
</dbReference>
<protein>
    <recommendedName>
        <fullName evidence="4">lipopolysaccharide heptosyltransferase II</fullName>
        <ecNumber evidence="4">2.4.99.24</ecNumber>
    </recommendedName>
</protein>
<dbReference type="InterPro" id="IPR002201">
    <property type="entry name" value="Glyco_trans_9"/>
</dbReference>
<dbReference type="InterPro" id="IPR011910">
    <property type="entry name" value="RfaF"/>
</dbReference>
<dbReference type="PANTHER" id="PTHR30160">
    <property type="entry name" value="TETRAACYLDISACCHARIDE 4'-KINASE-RELATED"/>
    <property type="match status" value="1"/>
</dbReference>
<gene>
    <name evidence="6" type="primary">waaF</name>
    <name evidence="6" type="ORF">H8E41_05690</name>
</gene>
<dbReference type="NCBIfam" id="TIGR02195">
    <property type="entry name" value="heptsyl_trn_II"/>
    <property type="match status" value="1"/>
</dbReference>
<sequence length="348" mass="38769">MSKNLKKLPLKKILIRSTNWIGDAIMTTPAVRTIKENFPDAEITMLALPWMTDVFSASPYVDKIFSYDRAKKHHGIKGMLRLSQELRECSFDAAILLQNAFEAAFIAFLAGIPVRAGYRRDGRSLFLNHGITIRDETRKLHQVYYYQKMLEDLGLTCGSNDLFLQLPENEKEWAIEYKKKKDSGLVIGINPGAAYGPAKCWPAERYGELAALLHKKTGAHFVVFGTEADTETGNIIAGHDKDIIDNMAGKTTLARAMSLIDICDVFVTNDSGLMHVAAALQRPLVAIFGSTDAVATGPFSENALVLQKKMSCQPCLKKECSKGHFRCMLDISVEEVAEEVIRHIDITR</sequence>
<evidence type="ECO:0000256" key="2">
    <source>
        <dbReference type="ARBA" id="ARBA00022679"/>
    </source>
</evidence>
<dbReference type="EC" id="2.4.99.24" evidence="4"/>
<keyword evidence="2" id="KW-0808">Transferase</keyword>
<dbReference type="GO" id="GO:0009244">
    <property type="term" value="P:lipopolysaccharide core region biosynthetic process"/>
    <property type="evidence" value="ECO:0007669"/>
    <property type="project" value="TreeGrafter"/>
</dbReference>
<organism evidence="6 7">
    <name type="scientific">Candidatus Desulfobia pelagia</name>
    <dbReference type="NCBI Taxonomy" id="2841692"/>
    <lineage>
        <taxon>Bacteria</taxon>
        <taxon>Pseudomonadati</taxon>
        <taxon>Thermodesulfobacteriota</taxon>
        <taxon>Desulfobulbia</taxon>
        <taxon>Desulfobulbales</taxon>
        <taxon>Desulfobulbaceae</taxon>
        <taxon>Candidatus Desulfobia</taxon>
    </lineage>
</organism>
<dbReference type="SUPFAM" id="SSF53756">
    <property type="entry name" value="UDP-Glycosyltransferase/glycogen phosphorylase"/>
    <property type="match status" value="1"/>
</dbReference>
<proteinExistence type="inferred from homology"/>
<dbReference type="Pfam" id="PF01075">
    <property type="entry name" value="Glyco_transf_9"/>
    <property type="match status" value="1"/>
</dbReference>
<reference evidence="6 7" key="1">
    <citation type="submission" date="2020-08" db="EMBL/GenBank/DDBJ databases">
        <title>Bridging the membrane lipid divide: bacteria of the FCB group superphylum have the potential to synthesize archaeal ether lipids.</title>
        <authorList>
            <person name="Villanueva L."/>
            <person name="Von Meijenfeldt F.A.B."/>
            <person name="Westbye A.B."/>
            <person name="Yadav S."/>
            <person name="Hopmans E.C."/>
            <person name="Dutilh B.E."/>
            <person name="Sinninghe Damste J.S."/>
        </authorList>
    </citation>
    <scope>NUCLEOTIDE SEQUENCE [LARGE SCALE GENOMIC DNA]</scope>
    <source>
        <strain evidence="6">NIOZ-UU47</strain>
    </source>
</reference>
<accession>A0A8J6TFI2</accession>
<evidence type="ECO:0000256" key="4">
    <source>
        <dbReference type="ARBA" id="ARBA00044042"/>
    </source>
</evidence>
<name>A0A8J6TFI2_9BACT</name>
<dbReference type="AlphaFoldDB" id="A0A8J6TFI2"/>
<dbReference type="Gene3D" id="3.40.50.2000">
    <property type="entry name" value="Glycogen Phosphorylase B"/>
    <property type="match status" value="2"/>
</dbReference>
<evidence type="ECO:0000256" key="3">
    <source>
        <dbReference type="ARBA" id="ARBA00043995"/>
    </source>
</evidence>
<evidence type="ECO:0000256" key="5">
    <source>
        <dbReference type="ARBA" id="ARBA00047503"/>
    </source>
</evidence>
<dbReference type="InterPro" id="IPR051199">
    <property type="entry name" value="LPS_LOS_Heptosyltrfase"/>
</dbReference>
<dbReference type="Proteomes" id="UP000614424">
    <property type="component" value="Unassembled WGS sequence"/>
</dbReference>
<evidence type="ECO:0000313" key="7">
    <source>
        <dbReference type="Proteomes" id="UP000614424"/>
    </source>
</evidence>
<dbReference type="EMBL" id="JACNJZ010000084">
    <property type="protein sequence ID" value="MBC8317378.1"/>
    <property type="molecule type" value="Genomic_DNA"/>
</dbReference>
<comment type="caution">
    <text evidence="6">The sequence shown here is derived from an EMBL/GenBank/DDBJ whole genome shotgun (WGS) entry which is preliminary data.</text>
</comment>
<dbReference type="FunFam" id="3.40.50.2000:FF:000023">
    <property type="entry name" value="ADP-heptose--LPS heptosyltransferase II"/>
    <property type="match status" value="1"/>
</dbReference>
<evidence type="ECO:0000313" key="6">
    <source>
        <dbReference type="EMBL" id="MBC8317378.1"/>
    </source>
</evidence>
<keyword evidence="1" id="KW-0328">Glycosyltransferase</keyword>
<dbReference type="PANTHER" id="PTHR30160:SF7">
    <property type="entry name" value="ADP-HEPTOSE--LPS HEPTOSYLTRANSFERASE 2"/>
    <property type="match status" value="1"/>
</dbReference>
<dbReference type="GO" id="GO:0008713">
    <property type="term" value="F:ADP-heptose-lipopolysaccharide heptosyltransferase activity"/>
    <property type="evidence" value="ECO:0007669"/>
    <property type="project" value="UniProtKB-EC"/>
</dbReference>
<dbReference type="GO" id="GO:0005829">
    <property type="term" value="C:cytosol"/>
    <property type="evidence" value="ECO:0007669"/>
    <property type="project" value="TreeGrafter"/>
</dbReference>
<comment type="similarity">
    <text evidence="3">Belongs to the glycosyltransferase 9 family.</text>
</comment>
<evidence type="ECO:0000256" key="1">
    <source>
        <dbReference type="ARBA" id="ARBA00022676"/>
    </source>
</evidence>
<comment type="catalytic activity">
    <reaction evidence="5">
        <text>an L-alpha-D-Hep-(1-&gt;5)-[alpha-Kdo-(2-&gt;4)]-alpha-Kdo-(2-&gt;6)-lipid A + ADP-L-glycero-beta-D-manno-heptose = an L-alpha-D-Hep-(1-&gt;3)-L-alpha-D-Hep-(1-&gt;5)-[alpha-Kdo-(2-&gt;4)]-alpha-Kdo-(2-&gt;6)-lipid A + ADP + H(+)</text>
        <dbReference type="Rhea" id="RHEA:74071"/>
        <dbReference type="ChEBI" id="CHEBI:15378"/>
        <dbReference type="ChEBI" id="CHEBI:61506"/>
        <dbReference type="ChEBI" id="CHEBI:193068"/>
        <dbReference type="ChEBI" id="CHEBI:193069"/>
        <dbReference type="ChEBI" id="CHEBI:456216"/>
        <dbReference type="EC" id="2.4.99.24"/>
    </reaction>
</comment>